<keyword evidence="4 7" id="KW-0378">Hydrolase</keyword>
<sequence>MLSFIPNHEVQAHAAAFNGDKIALALSLLPEAAKLAVVPVSQFHVGAIAIDSEGNFYFGANQECATSSMGQTVHAEQSAVSHAWQRGATRITDIVVNYTPCGHCRQFLNELPDAGSLKIHLPHSRDNTLASYLPDSFSPQDLNIPDRLLTPVQHAIRQPENLDAAQQAAFAAAQTCHAPYSHAYAGIALVVDDAIYTGRYAENAAYNPTLPPLQVAVNLLRMSGHDTGEVTRAVLCCTRHGGHEAMTRALWNEIGTGELEIVWLD</sequence>
<evidence type="ECO:0000256" key="3">
    <source>
        <dbReference type="ARBA" id="ARBA00022723"/>
    </source>
</evidence>
<dbReference type="CDD" id="cd01283">
    <property type="entry name" value="cytidine_deaminase"/>
    <property type="match status" value="2"/>
</dbReference>
<dbReference type="NCBIfam" id="NF006537">
    <property type="entry name" value="PRK09027.1"/>
    <property type="match status" value="1"/>
</dbReference>
<evidence type="ECO:0000313" key="7">
    <source>
        <dbReference type="EMBL" id="MBK0397132.1"/>
    </source>
</evidence>
<dbReference type="Pfam" id="PF00383">
    <property type="entry name" value="dCMP_cyt_deam_1"/>
    <property type="match status" value="1"/>
</dbReference>
<dbReference type="InterPro" id="IPR016192">
    <property type="entry name" value="APOBEC/CMP_deaminase_Zn-bd"/>
</dbReference>
<dbReference type="EMBL" id="JAEHNZ010000004">
    <property type="protein sequence ID" value="MBK0397132.1"/>
    <property type="molecule type" value="Genomic_DNA"/>
</dbReference>
<dbReference type="SUPFAM" id="SSF53927">
    <property type="entry name" value="Cytidine deaminase-like"/>
    <property type="match status" value="2"/>
</dbReference>
<gene>
    <name evidence="7" type="primary">cdd</name>
    <name evidence="7" type="ORF">JDW22_11225</name>
</gene>
<accession>A0ABS1BV34</accession>
<dbReference type="InterPro" id="IPR050202">
    <property type="entry name" value="Cyt/Deoxycyt_deaminase"/>
</dbReference>
<feature type="domain" description="CMP/dCMP-type deaminase" evidence="6">
    <location>
        <begin position="20"/>
        <end position="140"/>
    </location>
</feature>
<dbReference type="PANTHER" id="PTHR11644">
    <property type="entry name" value="CYTIDINE DEAMINASE"/>
    <property type="match status" value="1"/>
</dbReference>
<comment type="caution">
    <text evidence="7">The sequence shown here is derived from an EMBL/GenBank/DDBJ whole genome shotgun (WGS) entry which is preliminary data.</text>
</comment>
<keyword evidence="3" id="KW-0479">Metal-binding</keyword>
<dbReference type="RefSeq" id="WP_200523133.1">
    <property type="nucleotide sequence ID" value="NZ_JAEHNZ010000004.1"/>
</dbReference>
<dbReference type="GO" id="GO:0004126">
    <property type="term" value="F:cytidine deaminase activity"/>
    <property type="evidence" value="ECO:0007669"/>
    <property type="project" value="UniProtKB-EC"/>
</dbReference>
<organism evidence="7 8">
    <name type="scientific">Kingella bonacorsii</name>
    <dbReference type="NCBI Taxonomy" id="2796361"/>
    <lineage>
        <taxon>Bacteria</taxon>
        <taxon>Pseudomonadati</taxon>
        <taxon>Pseudomonadota</taxon>
        <taxon>Betaproteobacteria</taxon>
        <taxon>Neisseriales</taxon>
        <taxon>Neisseriaceae</taxon>
        <taxon>Kingella</taxon>
    </lineage>
</organism>
<evidence type="ECO:0000256" key="2">
    <source>
        <dbReference type="ARBA" id="ARBA00011738"/>
    </source>
</evidence>
<comment type="similarity">
    <text evidence="1">Belongs to the cytidine and deoxycytidylate deaminase family.</text>
</comment>
<proteinExistence type="inferred from homology"/>
<reference evidence="7 8" key="1">
    <citation type="journal article" date="2021" name="Pathogens">
        <title>Isolation and Characterization of Kingella bonacorsii sp. nov., A Novel Kingella Species Detected in a Stable Periodontitis Subject.</title>
        <authorList>
            <person name="Antezack A."/>
            <person name="Boxberger M."/>
            <person name="Rolland C."/>
            <person name="Monnet-Corti V."/>
            <person name="La Scola B."/>
        </authorList>
    </citation>
    <scope>NUCLEOTIDE SEQUENCE [LARGE SCALE GENOMIC DNA]</scope>
    <source>
        <strain evidence="7 8">Marseille-Q4569</strain>
    </source>
</reference>
<dbReference type="Gene3D" id="3.40.140.10">
    <property type="entry name" value="Cytidine Deaminase, domain 2"/>
    <property type="match status" value="2"/>
</dbReference>
<protein>
    <submittedName>
        <fullName evidence="7">Cytidine deaminase</fullName>
        <ecNumber evidence="7">3.5.4.5</ecNumber>
    </submittedName>
</protein>
<dbReference type="InterPro" id="IPR013171">
    <property type="entry name" value="Cyd/dCyd_deaminase_Zn-bd"/>
</dbReference>
<dbReference type="Proteomes" id="UP000614058">
    <property type="component" value="Unassembled WGS sequence"/>
</dbReference>
<dbReference type="EC" id="3.5.4.5" evidence="7"/>
<evidence type="ECO:0000313" key="8">
    <source>
        <dbReference type="Proteomes" id="UP000614058"/>
    </source>
</evidence>
<dbReference type="InterPro" id="IPR016193">
    <property type="entry name" value="Cytidine_deaminase-like"/>
</dbReference>
<evidence type="ECO:0000259" key="6">
    <source>
        <dbReference type="PROSITE" id="PS51747"/>
    </source>
</evidence>
<dbReference type="PIRSF" id="PIRSF006334">
    <property type="entry name" value="Cdd_plus_pseudo"/>
    <property type="match status" value="1"/>
</dbReference>
<evidence type="ECO:0000256" key="5">
    <source>
        <dbReference type="ARBA" id="ARBA00022833"/>
    </source>
</evidence>
<name>A0ABS1BV34_9NEIS</name>
<dbReference type="PROSITE" id="PS51747">
    <property type="entry name" value="CYT_DCMP_DEAMINASES_2"/>
    <property type="match status" value="2"/>
</dbReference>
<keyword evidence="5" id="KW-0862">Zinc</keyword>
<dbReference type="InterPro" id="IPR002125">
    <property type="entry name" value="CMP_dCMP_dom"/>
</dbReference>
<evidence type="ECO:0000256" key="4">
    <source>
        <dbReference type="ARBA" id="ARBA00022801"/>
    </source>
</evidence>
<dbReference type="PROSITE" id="PS00903">
    <property type="entry name" value="CYT_DCMP_DEAMINASES_1"/>
    <property type="match status" value="1"/>
</dbReference>
<keyword evidence="8" id="KW-1185">Reference proteome</keyword>
<dbReference type="Pfam" id="PF08211">
    <property type="entry name" value="dCMP_cyt_deam_2"/>
    <property type="match status" value="1"/>
</dbReference>
<dbReference type="PANTHER" id="PTHR11644:SF2">
    <property type="entry name" value="CYTIDINE DEAMINASE"/>
    <property type="match status" value="1"/>
</dbReference>
<comment type="subunit">
    <text evidence="2">Homodimer.</text>
</comment>
<evidence type="ECO:0000256" key="1">
    <source>
        <dbReference type="ARBA" id="ARBA00006576"/>
    </source>
</evidence>
<feature type="domain" description="CMP/dCMP-type deaminase" evidence="6">
    <location>
        <begin position="160"/>
        <end position="265"/>
    </location>
</feature>